<sequence>MVRLHKKWILIQMIVCMFLLAVTGWAAPEQLALQQIRFTESAESVRVVFDLNGKPTYKVMQLTNPVRIVVDIDGAVNDSGVTQMSLQDPFIQGIRIGHPEPGKLRFVIDCKLVAAPKVFTLTNPDRLVIDLAKIYEHKNQDEIQPGLTHTSWVRGRTEGPVGIYILELDPKAGFALKPALSNDMIPGTEPLTQISNRHNAIAAVNGSYFAPNGEIIGLLKIDGEIISTPRRPRTAAGILNDGSVIIDQVNYQGTAMLPEGTLVAINGVNYQRPDNELILYNRHYGQTTRTSNSGAEYTIIAETVVSIQNGNSSIPTNGVVLSAHGTAAKKLAHLNVGDRIHISQTLGKQWDETIHVLGAGPMLVKDSSIYLTTKIEEFGADVAGGRAPRTAIGVKPDGKILLVVVDGRQSRSVGFSLLELAILMQELGAVHAMNLDGGGSSEILVNQKVMNKPSDGKERRVGSGLLVVPHKLAI</sequence>
<proteinExistence type="predicted"/>
<organism evidence="3 4">
    <name type="scientific">Acetonema longum DSM 6540</name>
    <dbReference type="NCBI Taxonomy" id="1009370"/>
    <lineage>
        <taxon>Bacteria</taxon>
        <taxon>Bacillati</taxon>
        <taxon>Bacillota</taxon>
        <taxon>Negativicutes</taxon>
        <taxon>Acetonemataceae</taxon>
        <taxon>Acetonema</taxon>
    </lineage>
</organism>
<evidence type="ECO:0000313" key="3">
    <source>
        <dbReference type="EMBL" id="EGO64078.1"/>
    </source>
</evidence>
<dbReference type="PANTHER" id="PTHR40446:SF2">
    <property type="entry name" value="N-ACETYLGLUCOSAMINE-1-PHOSPHODIESTER ALPHA-N-ACETYLGLUCOSAMINIDASE"/>
    <property type="match status" value="1"/>
</dbReference>
<dbReference type="AlphaFoldDB" id="F7NIV5"/>
<dbReference type="InterPro" id="IPR021731">
    <property type="entry name" value="AMIN_dom"/>
</dbReference>
<feature type="domain" description="Phosphodiester glycosidase" evidence="1">
    <location>
        <begin position="297"/>
        <end position="467"/>
    </location>
</feature>
<evidence type="ECO:0000259" key="1">
    <source>
        <dbReference type="Pfam" id="PF09992"/>
    </source>
</evidence>
<dbReference type="STRING" id="1009370.ALO_10039"/>
<dbReference type="EMBL" id="AFGF01000079">
    <property type="protein sequence ID" value="EGO64078.1"/>
    <property type="molecule type" value="Genomic_DNA"/>
</dbReference>
<dbReference type="Gene3D" id="2.60.40.3500">
    <property type="match status" value="1"/>
</dbReference>
<dbReference type="Proteomes" id="UP000003240">
    <property type="component" value="Unassembled WGS sequence"/>
</dbReference>
<name>F7NIV5_9FIRM</name>
<feature type="domain" description="AMIN" evidence="2">
    <location>
        <begin position="35"/>
        <end position="110"/>
    </location>
</feature>
<evidence type="ECO:0000313" key="4">
    <source>
        <dbReference type="Proteomes" id="UP000003240"/>
    </source>
</evidence>
<accession>F7NIV5</accession>
<comment type="caution">
    <text evidence="3">The sequence shown here is derived from an EMBL/GenBank/DDBJ whole genome shotgun (WGS) entry which is preliminary data.</text>
</comment>
<reference evidence="3 4" key="1">
    <citation type="journal article" date="2011" name="EMBO J.">
        <title>Structural diversity of bacterial flagellar motors.</title>
        <authorList>
            <person name="Chen S."/>
            <person name="Beeby M."/>
            <person name="Murphy G.E."/>
            <person name="Leadbetter J.R."/>
            <person name="Hendrixson D.R."/>
            <person name="Briegel A."/>
            <person name="Li Z."/>
            <person name="Shi J."/>
            <person name="Tocheva E.I."/>
            <person name="Muller A."/>
            <person name="Dobro M.J."/>
            <person name="Jensen G.J."/>
        </authorList>
    </citation>
    <scope>NUCLEOTIDE SEQUENCE [LARGE SCALE GENOMIC DNA]</scope>
    <source>
        <strain evidence="3 4">DSM 6540</strain>
    </source>
</reference>
<evidence type="ECO:0000259" key="2">
    <source>
        <dbReference type="Pfam" id="PF11741"/>
    </source>
</evidence>
<gene>
    <name evidence="3" type="ORF">ALO_10039</name>
</gene>
<keyword evidence="4" id="KW-1185">Reference proteome</keyword>
<protein>
    <submittedName>
        <fullName evidence="3">N-acetylglucosamine-1-phosphodiester alpha-N-acetylglucosaminidase-like exopolysaccharide biosynthesis protein</fullName>
    </submittedName>
</protein>
<dbReference type="Pfam" id="PF09992">
    <property type="entry name" value="NAGPA"/>
    <property type="match status" value="1"/>
</dbReference>
<dbReference type="OrthoDB" id="9816453at2"/>
<dbReference type="RefSeq" id="WP_004573286.1">
    <property type="nucleotide sequence ID" value="NZ_AFGF01000079.1"/>
</dbReference>
<dbReference type="PANTHER" id="PTHR40446">
    <property type="entry name" value="N-ACETYLGLUCOSAMINE-1-PHOSPHODIESTER ALPHA-N-ACETYLGLUCOSAMINIDASE"/>
    <property type="match status" value="1"/>
</dbReference>
<dbReference type="InterPro" id="IPR018711">
    <property type="entry name" value="NAGPA"/>
</dbReference>
<dbReference type="eggNOG" id="COG4632">
    <property type="taxonomic scope" value="Bacteria"/>
</dbReference>
<dbReference type="Pfam" id="PF11741">
    <property type="entry name" value="AMIN"/>
    <property type="match status" value="1"/>
</dbReference>